<dbReference type="Proteomes" id="UP000756921">
    <property type="component" value="Unassembled WGS sequence"/>
</dbReference>
<dbReference type="EMBL" id="WJXW01000011">
    <property type="protein sequence ID" value="KAF9732179.1"/>
    <property type="molecule type" value="Genomic_DNA"/>
</dbReference>
<protein>
    <recommendedName>
        <fullName evidence="1">F-box domain-containing protein</fullName>
    </recommendedName>
</protein>
<organism evidence="2 3">
    <name type="scientific">Paraphaeosphaeria minitans</name>
    <dbReference type="NCBI Taxonomy" id="565426"/>
    <lineage>
        <taxon>Eukaryota</taxon>
        <taxon>Fungi</taxon>
        <taxon>Dikarya</taxon>
        <taxon>Ascomycota</taxon>
        <taxon>Pezizomycotina</taxon>
        <taxon>Dothideomycetes</taxon>
        <taxon>Pleosporomycetidae</taxon>
        <taxon>Pleosporales</taxon>
        <taxon>Massarineae</taxon>
        <taxon>Didymosphaeriaceae</taxon>
        <taxon>Paraphaeosphaeria</taxon>
    </lineage>
</organism>
<keyword evidence="3" id="KW-1185">Reference proteome</keyword>
<evidence type="ECO:0000313" key="3">
    <source>
        <dbReference type="Proteomes" id="UP000756921"/>
    </source>
</evidence>
<sequence>MLCSIETSPPEVIEQVVQHLSLQDIQNLRLGSRQLAALATQHTFKLYFVNKTVRIAKADLDGFVKLSKPGGLGCLVETLTLTGVAIDITLLQRILKAGAKWVTESDGPMSSSTQHKCTRQELAKIKEDILNLETRIEESVVLKETGVYTCVLGKALRNVAAHGKLRKLQTLKLDVVVLRENAVTEASPLNGGDWKIIWEAASDCFDIAMTSLAGSKVRVGKLDAFKTSFRCSLGLDKLKDIETAECGLAESLHNSTSLSLSVSDRVLSASELEGTAEELRALRMQQTGFEGLGRLTRLTQKLEALHLHWFNTFQQRGNSEELNEIFNSRGRSFGTFAETAYLPWLNTSALRGVYVTEETLLTVLRSAPIKDFSMEETKMRDGTFRPIFDHCTSSEASMQRLFFDDLWERKIVMFEDEGKLKFPYSQRWSGGPTLERTGGEVGKPIRYGNPNGYVLGSPQAYMWREKRRQDYGPP</sequence>
<evidence type="ECO:0000259" key="1">
    <source>
        <dbReference type="PROSITE" id="PS50181"/>
    </source>
</evidence>
<name>A0A9P6GB58_9PLEO</name>
<proteinExistence type="predicted"/>
<feature type="domain" description="F-box" evidence="1">
    <location>
        <begin position="2"/>
        <end position="51"/>
    </location>
</feature>
<dbReference type="AlphaFoldDB" id="A0A9P6GB58"/>
<dbReference type="InterPro" id="IPR001810">
    <property type="entry name" value="F-box_dom"/>
</dbReference>
<dbReference type="OrthoDB" id="3438345at2759"/>
<dbReference type="PROSITE" id="PS50181">
    <property type="entry name" value="FBOX"/>
    <property type="match status" value="1"/>
</dbReference>
<gene>
    <name evidence="2" type="ORF">PMIN01_10108</name>
</gene>
<evidence type="ECO:0000313" key="2">
    <source>
        <dbReference type="EMBL" id="KAF9732179.1"/>
    </source>
</evidence>
<accession>A0A9P6GB58</accession>
<comment type="caution">
    <text evidence="2">The sequence shown here is derived from an EMBL/GenBank/DDBJ whole genome shotgun (WGS) entry which is preliminary data.</text>
</comment>
<reference evidence="2" key="1">
    <citation type="journal article" date="2020" name="Mol. Plant Microbe Interact.">
        <title>Genome Sequence of the Biocontrol Agent Coniothyrium minitans strain Conio (IMI 134523).</title>
        <authorList>
            <person name="Patel D."/>
            <person name="Shittu T.A."/>
            <person name="Baroncelli R."/>
            <person name="Muthumeenakshi S."/>
            <person name="Osborne T.H."/>
            <person name="Janganan T.K."/>
            <person name="Sreenivasaprasad S."/>
        </authorList>
    </citation>
    <scope>NUCLEOTIDE SEQUENCE</scope>
    <source>
        <strain evidence="2">Conio</strain>
    </source>
</reference>